<dbReference type="SUPFAM" id="SSF55729">
    <property type="entry name" value="Acyl-CoA N-acyltransferases (Nat)"/>
    <property type="match status" value="1"/>
</dbReference>
<dbReference type="InterPro" id="IPR031165">
    <property type="entry name" value="GNAT_YJDJ"/>
</dbReference>
<evidence type="ECO:0000313" key="3">
    <source>
        <dbReference type="Proteomes" id="UP001597399"/>
    </source>
</evidence>
<dbReference type="CDD" id="cd04301">
    <property type="entry name" value="NAT_SF"/>
    <property type="match status" value="1"/>
</dbReference>
<keyword evidence="3" id="KW-1185">Reference proteome</keyword>
<dbReference type="GO" id="GO:0016746">
    <property type="term" value="F:acyltransferase activity"/>
    <property type="evidence" value="ECO:0007669"/>
    <property type="project" value="UniProtKB-KW"/>
</dbReference>
<dbReference type="Pfam" id="PF14542">
    <property type="entry name" value="Acetyltransf_CG"/>
    <property type="match status" value="1"/>
</dbReference>
<feature type="domain" description="N-acetyltransferase" evidence="1">
    <location>
        <begin position="2"/>
        <end position="89"/>
    </location>
</feature>
<dbReference type="EC" id="2.3.1.-" evidence="2"/>
<dbReference type="PROSITE" id="PS51729">
    <property type="entry name" value="GNAT_YJDJ"/>
    <property type="match status" value="1"/>
</dbReference>
<accession>A0ABW5RZN6</accession>
<dbReference type="InterPro" id="IPR045057">
    <property type="entry name" value="Gcn5-rel_NAT"/>
</dbReference>
<gene>
    <name evidence="2" type="ORF">ACFSUE_04865</name>
</gene>
<dbReference type="EMBL" id="JBHUMQ010000013">
    <property type="protein sequence ID" value="MFD2692964.1"/>
    <property type="molecule type" value="Genomic_DNA"/>
</dbReference>
<keyword evidence="2" id="KW-0012">Acyltransferase</keyword>
<evidence type="ECO:0000313" key="2">
    <source>
        <dbReference type="EMBL" id="MFD2692964.1"/>
    </source>
</evidence>
<dbReference type="Proteomes" id="UP001597399">
    <property type="component" value="Unassembled WGS sequence"/>
</dbReference>
<name>A0ABW5RZN6_9BACL</name>
<dbReference type="InterPro" id="IPR016181">
    <property type="entry name" value="Acyl_CoA_acyltransferase"/>
</dbReference>
<sequence>MELKKGSNRFYIIDGNNEIGEVTFTEDQPSVLSINHTYVDPKYRGQHIAQKLIQAVVDLAISEQKQVSPICSYAKVSFERNQEYQRIQYRS</sequence>
<reference evidence="3" key="1">
    <citation type="journal article" date="2019" name="Int. J. Syst. Evol. Microbiol.">
        <title>The Global Catalogue of Microorganisms (GCM) 10K type strain sequencing project: providing services to taxonomists for standard genome sequencing and annotation.</title>
        <authorList>
            <consortium name="The Broad Institute Genomics Platform"/>
            <consortium name="The Broad Institute Genome Sequencing Center for Infectious Disease"/>
            <person name="Wu L."/>
            <person name="Ma J."/>
        </authorList>
    </citation>
    <scope>NUCLEOTIDE SEQUENCE [LARGE SCALE GENOMIC DNA]</scope>
    <source>
        <strain evidence="3">TISTR 2466</strain>
    </source>
</reference>
<dbReference type="PANTHER" id="PTHR31435">
    <property type="entry name" value="PROTEIN NATD1"/>
    <property type="match status" value="1"/>
</dbReference>
<proteinExistence type="predicted"/>
<protein>
    <submittedName>
        <fullName evidence="2">GNAT family N-acetyltransferase</fullName>
        <ecNumber evidence="2">2.3.1.-</ecNumber>
    </submittedName>
</protein>
<organism evidence="2 3">
    <name type="scientific">Sporolactobacillus shoreicorticis</name>
    <dbReference type="NCBI Taxonomy" id="1923877"/>
    <lineage>
        <taxon>Bacteria</taxon>
        <taxon>Bacillati</taxon>
        <taxon>Bacillota</taxon>
        <taxon>Bacilli</taxon>
        <taxon>Bacillales</taxon>
        <taxon>Sporolactobacillaceae</taxon>
        <taxon>Sporolactobacillus</taxon>
    </lineage>
</organism>
<keyword evidence="2" id="KW-0808">Transferase</keyword>
<dbReference type="PANTHER" id="PTHR31435:SF10">
    <property type="entry name" value="BSR4717 PROTEIN"/>
    <property type="match status" value="1"/>
</dbReference>
<dbReference type="Gene3D" id="3.40.630.30">
    <property type="match status" value="1"/>
</dbReference>
<dbReference type="RefSeq" id="WP_253063177.1">
    <property type="nucleotide sequence ID" value="NZ_JAMXWM010000019.1"/>
</dbReference>
<comment type="caution">
    <text evidence="2">The sequence shown here is derived from an EMBL/GenBank/DDBJ whole genome shotgun (WGS) entry which is preliminary data.</text>
</comment>
<evidence type="ECO:0000259" key="1">
    <source>
        <dbReference type="PROSITE" id="PS51729"/>
    </source>
</evidence>